<dbReference type="EMBL" id="JBBMFN010000042">
    <property type="protein sequence ID" value="MEQ2467111.1"/>
    <property type="molecule type" value="Genomic_DNA"/>
</dbReference>
<feature type="transmembrane region" description="Helical" evidence="1">
    <location>
        <begin position="167"/>
        <end position="187"/>
    </location>
</feature>
<comment type="caution">
    <text evidence="2">The sequence shown here is derived from an EMBL/GenBank/DDBJ whole genome shotgun (WGS) entry which is preliminary data.</text>
</comment>
<evidence type="ECO:0000256" key="1">
    <source>
        <dbReference type="SAM" id="Phobius"/>
    </source>
</evidence>
<keyword evidence="1" id="KW-1133">Transmembrane helix</keyword>
<evidence type="ECO:0000313" key="2">
    <source>
        <dbReference type="EMBL" id="MEQ2467111.1"/>
    </source>
</evidence>
<reference evidence="2 3" key="1">
    <citation type="submission" date="2024-03" db="EMBL/GenBank/DDBJ databases">
        <title>Human intestinal bacterial collection.</title>
        <authorList>
            <person name="Pauvert C."/>
            <person name="Hitch T.C.A."/>
            <person name="Clavel T."/>
        </authorList>
    </citation>
    <scope>NUCLEOTIDE SEQUENCE [LARGE SCALE GENOMIC DNA]</scope>
    <source>
        <strain evidence="2 3">CLA-SR-H024</strain>
    </source>
</reference>
<evidence type="ECO:0000313" key="3">
    <source>
        <dbReference type="Proteomes" id="UP001465426"/>
    </source>
</evidence>
<keyword evidence="3" id="KW-1185">Reference proteome</keyword>
<keyword evidence="1" id="KW-0472">Membrane</keyword>
<proteinExistence type="predicted"/>
<gene>
    <name evidence="2" type="ORF">WMO63_15765</name>
</gene>
<sequence length="452" mass="52919">MKGLQLAESNQVKDWLLFTEFFTGDREKALEIVKAFLIKPSTKWYTPHVIERGYRYILKQLKVKKSRTVFESLFSEFSFSSVGKIDQSILLLHYYFQLDKRQIARIVRKSIREIRRIQFSFLQQLATNGISLASFVDRLLEKGKTLAYPFSIDDVYKRSLINVKKTALYSFIIFHLLLVGGAMNIGIVEKTQAKQGPDLLMIYKGNKLDEMIKAQLTEAFQEDGFSVLVNFEEAEVYISVEKEELYQKKSEIIPFVYQILKDKDITYTVELDYDLKALGKDQTAYKIVTEADEKRIKLWPGDYSDQGKVIGWIVSLPNDIELVKEEKELLRVQEILNGYHHKAPVTVSYYDKQIVDRRERWLKLSPYFNEGFLLGKEYNIERIRTNATEKNVIIDIYTYFLTKDKSKEEIARAIKRSLDQFLQSDEINMLVQNDTYTINIYSAGKKKINLDY</sequence>
<protein>
    <submittedName>
        <fullName evidence="2">DUF4030 domain-containing protein</fullName>
    </submittedName>
</protein>
<accession>A0ABV1F181</accession>
<organism evidence="2 3">
    <name type="scientific">Niallia hominis</name>
    <dbReference type="NCBI Taxonomy" id="3133173"/>
    <lineage>
        <taxon>Bacteria</taxon>
        <taxon>Bacillati</taxon>
        <taxon>Bacillota</taxon>
        <taxon>Bacilli</taxon>
        <taxon>Bacillales</taxon>
        <taxon>Bacillaceae</taxon>
        <taxon>Niallia</taxon>
    </lineage>
</organism>
<name>A0ABV1F181_9BACI</name>
<dbReference type="RefSeq" id="WP_349205066.1">
    <property type="nucleotide sequence ID" value="NZ_JBBMFN010000042.1"/>
</dbReference>
<keyword evidence="1" id="KW-0812">Transmembrane</keyword>
<dbReference type="Proteomes" id="UP001465426">
    <property type="component" value="Unassembled WGS sequence"/>
</dbReference>